<organism evidence="1 2">
    <name type="scientific">Forsythia ovata</name>
    <dbReference type="NCBI Taxonomy" id="205694"/>
    <lineage>
        <taxon>Eukaryota</taxon>
        <taxon>Viridiplantae</taxon>
        <taxon>Streptophyta</taxon>
        <taxon>Embryophyta</taxon>
        <taxon>Tracheophyta</taxon>
        <taxon>Spermatophyta</taxon>
        <taxon>Magnoliopsida</taxon>
        <taxon>eudicotyledons</taxon>
        <taxon>Gunneridae</taxon>
        <taxon>Pentapetalae</taxon>
        <taxon>asterids</taxon>
        <taxon>lamiids</taxon>
        <taxon>Lamiales</taxon>
        <taxon>Oleaceae</taxon>
        <taxon>Forsythieae</taxon>
        <taxon>Forsythia</taxon>
    </lineage>
</organism>
<comment type="caution">
    <text evidence="1">The sequence shown here is derived from an EMBL/GenBank/DDBJ whole genome shotgun (WGS) entry which is preliminary data.</text>
</comment>
<evidence type="ECO:0000313" key="1">
    <source>
        <dbReference type="EMBL" id="KAL2514712.1"/>
    </source>
</evidence>
<keyword evidence="2" id="KW-1185">Reference proteome</keyword>
<evidence type="ECO:0000313" key="2">
    <source>
        <dbReference type="Proteomes" id="UP001604277"/>
    </source>
</evidence>
<dbReference type="Proteomes" id="UP001604277">
    <property type="component" value="Unassembled WGS sequence"/>
</dbReference>
<reference evidence="2" key="1">
    <citation type="submission" date="2024-07" db="EMBL/GenBank/DDBJ databases">
        <title>Two chromosome-level genome assemblies of Korean endemic species Abeliophyllum distichum and Forsythia ovata (Oleaceae).</title>
        <authorList>
            <person name="Jang H."/>
        </authorList>
    </citation>
    <scope>NUCLEOTIDE SEQUENCE [LARGE SCALE GENOMIC DNA]</scope>
</reference>
<name>A0ABD1TPT1_9LAMI</name>
<protein>
    <submittedName>
        <fullName evidence="1">Phospholipid-transporting ATPase 6</fullName>
    </submittedName>
</protein>
<dbReference type="AlphaFoldDB" id="A0ABD1TPT1"/>
<sequence length="152" mass="17416">MLRLFYHKDDRNTPNRTLHNLYLRHGTRASDVELAAAKQMAMDMDGQSKSSTRLSWQKSGNAFGQSEIELETEVTSTDENERKPAIKGSSFEDRRLMNANWCKEPNADVILLFFRILSICHTAIPELNEETVDFTYEAESPDEGSFLLQLKN</sequence>
<proteinExistence type="predicted"/>
<gene>
    <name evidence="1" type="ORF">Fot_28683</name>
</gene>
<accession>A0ABD1TPT1</accession>
<dbReference type="EMBL" id="JBFOLJ010000008">
    <property type="protein sequence ID" value="KAL2514712.1"/>
    <property type="molecule type" value="Genomic_DNA"/>
</dbReference>